<dbReference type="AlphaFoldDB" id="A0A0S7WV64"/>
<comment type="caution">
    <text evidence="3">The sequence shown here is derived from an EMBL/GenBank/DDBJ whole genome shotgun (WGS) entry which is preliminary data.</text>
</comment>
<dbReference type="PANTHER" id="PTHR45138">
    <property type="entry name" value="REGULATORY COMPONENTS OF SENSORY TRANSDUCTION SYSTEM"/>
    <property type="match status" value="1"/>
</dbReference>
<feature type="transmembrane region" description="Helical" evidence="1">
    <location>
        <begin position="42"/>
        <end position="61"/>
    </location>
</feature>
<keyword evidence="1" id="KW-0472">Membrane</keyword>
<dbReference type="PANTHER" id="PTHR45138:SF9">
    <property type="entry name" value="DIGUANYLATE CYCLASE DGCM-RELATED"/>
    <property type="match status" value="1"/>
</dbReference>
<evidence type="ECO:0000313" key="4">
    <source>
        <dbReference type="Proteomes" id="UP000052008"/>
    </source>
</evidence>
<feature type="transmembrane region" description="Helical" evidence="1">
    <location>
        <begin position="121"/>
        <end position="139"/>
    </location>
</feature>
<dbReference type="GO" id="GO:0052621">
    <property type="term" value="F:diguanylate cyclase activity"/>
    <property type="evidence" value="ECO:0007669"/>
    <property type="project" value="TreeGrafter"/>
</dbReference>
<dbReference type="Gene3D" id="3.30.450.40">
    <property type="match status" value="2"/>
</dbReference>
<dbReference type="Proteomes" id="UP000052008">
    <property type="component" value="Unassembled WGS sequence"/>
</dbReference>
<protein>
    <recommendedName>
        <fullName evidence="2">GGDEF domain-containing protein</fullName>
    </recommendedName>
</protein>
<dbReference type="EMBL" id="LIZS01000007">
    <property type="protein sequence ID" value="KPJ54055.1"/>
    <property type="molecule type" value="Genomic_DNA"/>
</dbReference>
<feature type="domain" description="GGDEF" evidence="2">
    <location>
        <begin position="544"/>
        <end position="679"/>
    </location>
</feature>
<feature type="transmembrane region" description="Helical" evidence="1">
    <location>
        <begin position="15"/>
        <end position="36"/>
    </location>
</feature>
<dbReference type="InterPro" id="IPR000160">
    <property type="entry name" value="GGDEF_dom"/>
</dbReference>
<evidence type="ECO:0000313" key="3">
    <source>
        <dbReference type="EMBL" id="KPJ54055.1"/>
    </source>
</evidence>
<dbReference type="Pfam" id="PF13185">
    <property type="entry name" value="GAF_2"/>
    <property type="match status" value="1"/>
</dbReference>
<organism evidence="3 4">
    <name type="scientific">candidate division TA06 bacterium DG_24</name>
    <dbReference type="NCBI Taxonomy" id="1703770"/>
    <lineage>
        <taxon>Bacteria</taxon>
        <taxon>Bacteria division TA06</taxon>
    </lineage>
</organism>
<dbReference type="FunFam" id="3.30.70.270:FF:000001">
    <property type="entry name" value="Diguanylate cyclase domain protein"/>
    <property type="match status" value="1"/>
</dbReference>
<feature type="transmembrane region" description="Helical" evidence="1">
    <location>
        <begin position="145"/>
        <end position="167"/>
    </location>
</feature>
<dbReference type="STRING" id="1703770.AMJ39_02000"/>
<dbReference type="InterPro" id="IPR029787">
    <property type="entry name" value="Nucleotide_cyclase"/>
</dbReference>
<proteinExistence type="predicted"/>
<reference evidence="3 4" key="1">
    <citation type="journal article" date="2015" name="Microbiome">
        <title>Genomic resolution of linkages in carbon, nitrogen, and sulfur cycling among widespread estuary sediment bacteria.</title>
        <authorList>
            <person name="Baker B.J."/>
            <person name="Lazar C.S."/>
            <person name="Teske A.P."/>
            <person name="Dick G.J."/>
        </authorList>
    </citation>
    <scope>NUCLEOTIDE SEQUENCE [LARGE SCALE GENOMIC DNA]</scope>
    <source>
        <strain evidence="3">DG_24</strain>
    </source>
</reference>
<dbReference type="Gene3D" id="3.30.70.270">
    <property type="match status" value="1"/>
</dbReference>
<dbReference type="SMART" id="SM00065">
    <property type="entry name" value="GAF"/>
    <property type="match status" value="2"/>
</dbReference>
<evidence type="ECO:0000256" key="1">
    <source>
        <dbReference type="SAM" id="Phobius"/>
    </source>
</evidence>
<dbReference type="SUPFAM" id="SSF55781">
    <property type="entry name" value="GAF domain-like"/>
    <property type="match status" value="2"/>
</dbReference>
<dbReference type="InterPro" id="IPR050469">
    <property type="entry name" value="Diguanylate_Cyclase"/>
</dbReference>
<accession>A0A0S7WV64</accession>
<sequence>MARELKVDQFGSKVAVVRLIIFAWVLLSARLTGAFHDSAIPLSPNALLAIGCLYGIASTFLPLKKMPRIRRDMLLVAWDTVFATAITLATGGVASHFYPVFFILLFETSILFGLRETFEIAILVCLVYLYTGLLMGWYVEIPKVVYLQVAVFSIQCLLLGVLFALLVQAARTQAQRAQDLSCLYEVSRVFSSTFQLDGIVTGTVRRIASIMRFDRCAIILRGDDEKTLLLQAGYDGTKEEPWVIKLPLELARYPEVQQALETKEPVIVSDPTNDPIMSSVRDGLSDLPLGSIAVVPLVLGTEAIGTLSIARTLDHPALTDNEINLCRILANQTAIAIEKARLFEQERRRNTQLAVINEINRQALSTLEQDILLHNVAEALRRNFNCTSAGLYVLDRSTGLLTLEAFAGPKHIEHVLRNELECGNSIAGHVSRTGSTVLTRGSTRRDLQGSGPENETHLFAPIKVDDGTVGVIALRSRNALAFSDGETSILEALSGPLANAIQNAQLYERARQLSISDTLTDLYNSRYLFQALDKELARADRYGTLLSVVVLDIDHFQMINDRLGRPAGDQILKQFGRLLPTLVRDADFVARYGGEEFVILMPETPQEEATIAAQRICSMIAEHRFRLEESAEPVQITVSAGVAAYPGEGTDKMKLLHASDLALYSAKRLGTSKVMAAREQQS</sequence>
<keyword evidence="1" id="KW-0812">Transmembrane</keyword>
<dbReference type="InterPro" id="IPR003018">
    <property type="entry name" value="GAF"/>
</dbReference>
<dbReference type="CDD" id="cd01949">
    <property type="entry name" value="GGDEF"/>
    <property type="match status" value="1"/>
</dbReference>
<dbReference type="InterPro" id="IPR043128">
    <property type="entry name" value="Rev_trsase/Diguanyl_cyclase"/>
</dbReference>
<dbReference type="PROSITE" id="PS50887">
    <property type="entry name" value="GGDEF"/>
    <property type="match status" value="1"/>
</dbReference>
<dbReference type="PATRIC" id="fig|1703770.3.peg.443"/>
<keyword evidence="1" id="KW-1133">Transmembrane helix</keyword>
<dbReference type="NCBIfam" id="TIGR00254">
    <property type="entry name" value="GGDEF"/>
    <property type="match status" value="1"/>
</dbReference>
<name>A0A0S7WV64_UNCT6</name>
<evidence type="ECO:0000259" key="2">
    <source>
        <dbReference type="PROSITE" id="PS50887"/>
    </source>
</evidence>
<dbReference type="Pfam" id="PF00990">
    <property type="entry name" value="GGDEF"/>
    <property type="match status" value="1"/>
</dbReference>
<gene>
    <name evidence="3" type="ORF">AMJ39_02000</name>
</gene>
<dbReference type="Pfam" id="PF13492">
    <property type="entry name" value="GAF_3"/>
    <property type="match status" value="1"/>
</dbReference>
<dbReference type="SUPFAM" id="SSF55073">
    <property type="entry name" value="Nucleotide cyclase"/>
    <property type="match status" value="1"/>
</dbReference>
<dbReference type="SMART" id="SM00267">
    <property type="entry name" value="GGDEF"/>
    <property type="match status" value="1"/>
</dbReference>
<dbReference type="InterPro" id="IPR029016">
    <property type="entry name" value="GAF-like_dom_sf"/>
</dbReference>